<evidence type="ECO:0008006" key="5">
    <source>
        <dbReference type="Google" id="ProtNLM"/>
    </source>
</evidence>
<protein>
    <recommendedName>
        <fullName evidence="5">Lipoprotein</fullName>
    </recommendedName>
</protein>
<dbReference type="PROSITE" id="PS51257">
    <property type="entry name" value="PROKAR_LIPOPROTEIN"/>
    <property type="match status" value="1"/>
</dbReference>
<reference evidence="4" key="1">
    <citation type="journal article" date="2019" name="Int. J. Syst. Evol. Microbiol.">
        <title>The Global Catalogue of Microorganisms (GCM) 10K type strain sequencing project: providing services to taxonomists for standard genome sequencing and annotation.</title>
        <authorList>
            <consortium name="The Broad Institute Genomics Platform"/>
            <consortium name="The Broad Institute Genome Sequencing Center for Infectious Disease"/>
            <person name="Wu L."/>
            <person name="Ma J."/>
        </authorList>
    </citation>
    <scope>NUCLEOTIDE SEQUENCE [LARGE SCALE GENOMIC DNA]</scope>
    <source>
        <strain evidence="4">CGMCC 1.15922</strain>
    </source>
</reference>
<dbReference type="Proteomes" id="UP000626370">
    <property type="component" value="Unassembled WGS sequence"/>
</dbReference>
<proteinExistence type="predicted"/>
<accession>A0ABQ3J0Z4</accession>
<name>A0ABQ3J0Z4_9GAMM</name>
<keyword evidence="4" id="KW-1185">Reference proteome</keyword>
<evidence type="ECO:0000256" key="2">
    <source>
        <dbReference type="SAM" id="SignalP"/>
    </source>
</evidence>
<dbReference type="RefSeq" id="WP_189378959.1">
    <property type="nucleotide sequence ID" value="NZ_BNAH01000012.1"/>
</dbReference>
<comment type="caution">
    <text evidence="3">The sequence shown here is derived from an EMBL/GenBank/DDBJ whole genome shotgun (WGS) entry which is preliminary data.</text>
</comment>
<feature type="compositionally biased region" description="Polar residues" evidence="1">
    <location>
        <begin position="46"/>
        <end position="55"/>
    </location>
</feature>
<evidence type="ECO:0000256" key="1">
    <source>
        <dbReference type="SAM" id="MobiDB-lite"/>
    </source>
</evidence>
<feature type="chain" id="PRO_5045787183" description="Lipoprotein" evidence="2">
    <location>
        <begin position="21"/>
        <end position="111"/>
    </location>
</feature>
<feature type="compositionally biased region" description="Basic and acidic residues" evidence="1">
    <location>
        <begin position="22"/>
        <end position="41"/>
    </location>
</feature>
<sequence length="111" mass="12337">MKYFCGMLMVLLLAACQDRAHVSSETHESKPVVKEESKASDDNDQTFDNLPCVNQSSIKKSPPIKDKSKIQEMLLKSGKITADMTPQQIEKAVNSYIRNKNAAFNDCGKKG</sequence>
<feature type="region of interest" description="Disordered" evidence="1">
    <location>
        <begin position="22"/>
        <end position="66"/>
    </location>
</feature>
<feature type="signal peptide" evidence="2">
    <location>
        <begin position="1"/>
        <end position="20"/>
    </location>
</feature>
<organism evidence="3 4">
    <name type="scientific">Thalassotalea profundi</name>
    <dbReference type="NCBI Taxonomy" id="2036687"/>
    <lineage>
        <taxon>Bacteria</taxon>
        <taxon>Pseudomonadati</taxon>
        <taxon>Pseudomonadota</taxon>
        <taxon>Gammaproteobacteria</taxon>
        <taxon>Alteromonadales</taxon>
        <taxon>Colwelliaceae</taxon>
        <taxon>Thalassotalea</taxon>
    </lineage>
</organism>
<evidence type="ECO:0000313" key="3">
    <source>
        <dbReference type="EMBL" id="GHE97501.1"/>
    </source>
</evidence>
<dbReference type="EMBL" id="BNAH01000012">
    <property type="protein sequence ID" value="GHE97501.1"/>
    <property type="molecule type" value="Genomic_DNA"/>
</dbReference>
<gene>
    <name evidence="3" type="ORF">GCM10011501_28870</name>
</gene>
<keyword evidence="2" id="KW-0732">Signal</keyword>
<evidence type="ECO:0000313" key="4">
    <source>
        <dbReference type="Proteomes" id="UP000626370"/>
    </source>
</evidence>